<comment type="caution">
    <text evidence="1">The sequence shown here is derived from an EMBL/GenBank/DDBJ whole genome shotgun (WGS) entry which is preliminary data.</text>
</comment>
<dbReference type="EMBL" id="VEVO01000023">
    <property type="protein sequence ID" value="KAF0022962.1"/>
    <property type="molecule type" value="Genomic_DNA"/>
</dbReference>
<dbReference type="Proteomes" id="UP000438429">
    <property type="component" value="Unassembled WGS sequence"/>
</dbReference>
<sequence length="162" mass="17653">MSTARCVELDPLVKGHLLSSDAGRGGWSTDGPSTQPDPCGAVAERKTLPNVPESSQLARVYFTKFKGLLRKRLPVGGTGDAKGGKCIRAVSLPLLFEVEISGAVCHRSRCHVCSAPKPRKRSSSAALVGSRRFADVQRFWKFRLLELCRRSVLLAHVKGQRV</sequence>
<protein>
    <submittedName>
        <fullName evidence="1">Uncharacterized protein</fullName>
    </submittedName>
</protein>
<name>A0A6A4RV72_SCOMX</name>
<dbReference type="AlphaFoldDB" id="A0A6A4RV72"/>
<organism evidence="1 2">
    <name type="scientific">Scophthalmus maximus</name>
    <name type="common">Turbot</name>
    <name type="synonym">Psetta maxima</name>
    <dbReference type="NCBI Taxonomy" id="52904"/>
    <lineage>
        <taxon>Eukaryota</taxon>
        <taxon>Metazoa</taxon>
        <taxon>Chordata</taxon>
        <taxon>Craniata</taxon>
        <taxon>Vertebrata</taxon>
        <taxon>Euteleostomi</taxon>
        <taxon>Actinopterygii</taxon>
        <taxon>Neopterygii</taxon>
        <taxon>Teleostei</taxon>
        <taxon>Neoteleostei</taxon>
        <taxon>Acanthomorphata</taxon>
        <taxon>Carangaria</taxon>
        <taxon>Pleuronectiformes</taxon>
        <taxon>Pleuronectoidei</taxon>
        <taxon>Scophthalmidae</taxon>
        <taxon>Scophthalmus</taxon>
    </lineage>
</organism>
<proteinExistence type="predicted"/>
<evidence type="ECO:0000313" key="1">
    <source>
        <dbReference type="EMBL" id="KAF0022962.1"/>
    </source>
</evidence>
<evidence type="ECO:0000313" key="2">
    <source>
        <dbReference type="Proteomes" id="UP000438429"/>
    </source>
</evidence>
<gene>
    <name evidence="1" type="ORF">F2P81_024943</name>
</gene>
<reference evidence="1 2" key="1">
    <citation type="submission" date="2019-06" db="EMBL/GenBank/DDBJ databases">
        <title>Draft genomes of female and male turbot (Scophthalmus maximus).</title>
        <authorList>
            <person name="Xu H."/>
            <person name="Xu X.-W."/>
            <person name="Shao C."/>
            <person name="Chen S."/>
        </authorList>
    </citation>
    <scope>NUCLEOTIDE SEQUENCE [LARGE SCALE GENOMIC DNA]</scope>
    <source>
        <strain evidence="1">Ysfricsl-2016a</strain>
        <tissue evidence="1">Blood</tissue>
    </source>
</reference>
<accession>A0A6A4RV72</accession>